<evidence type="ECO:0000256" key="3">
    <source>
        <dbReference type="ARBA" id="ARBA00022781"/>
    </source>
</evidence>
<dbReference type="NCBIfam" id="TIGR01147">
    <property type="entry name" value="V_ATP_synt_G"/>
    <property type="match status" value="1"/>
</dbReference>
<organism evidence="7 8">
    <name type="scientific">Protopolystoma xenopodis</name>
    <dbReference type="NCBI Taxonomy" id="117903"/>
    <lineage>
        <taxon>Eukaryota</taxon>
        <taxon>Metazoa</taxon>
        <taxon>Spiralia</taxon>
        <taxon>Lophotrochozoa</taxon>
        <taxon>Platyhelminthes</taxon>
        <taxon>Monogenea</taxon>
        <taxon>Polyopisthocotylea</taxon>
        <taxon>Polystomatidea</taxon>
        <taxon>Polystomatidae</taxon>
        <taxon>Protopolystoma</taxon>
    </lineage>
</organism>
<dbReference type="Proteomes" id="UP000784294">
    <property type="component" value="Unassembled WGS sequence"/>
</dbReference>
<gene>
    <name evidence="7" type="ORF">PXEA_LOCUS35752</name>
</gene>
<dbReference type="OrthoDB" id="250802at2759"/>
<keyword evidence="6" id="KW-0175">Coiled coil</keyword>
<dbReference type="EMBL" id="CAAALY010273741">
    <property type="protein sequence ID" value="VEL42312.1"/>
    <property type="molecule type" value="Genomic_DNA"/>
</dbReference>
<comment type="subunit">
    <text evidence="5">V-ATPase is a heteromultimeric enzyme made up of two complexes: the ATP-hydrolytic V1 complex and the proton translocation V0 complex.</text>
</comment>
<evidence type="ECO:0000256" key="5">
    <source>
        <dbReference type="RuleBase" id="RU364019"/>
    </source>
</evidence>
<protein>
    <recommendedName>
        <fullName evidence="5">V-type proton ATPase subunit G</fullName>
    </recommendedName>
</protein>
<dbReference type="GO" id="GO:0097401">
    <property type="term" value="P:synaptic vesicle lumen acidification"/>
    <property type="evidence" value="ECO:0007669"/>
    <property type="project" value="TreeGrafter"/>
</dbReference>
<reference evidence="7" key="1">
    <citation type="submission" date="2018-11" db="EMBL/GenBank/DDBJ databases">
        <authorList>
            <consortium name="Pathogen Informatics"/>
        </authorList>
    </citation>
    <scope>NUCLEOTIDE SEQUENCE</scope>
</reference>
<dbReference type="GO" id="GO:0046961">
    <property type="term" value="F:proton-transporting ATPase activity, rotational mechanism"/>
    <property type="evidence" value="ECO:0007669"/>
    <property type="project" value="InterPro"/>
</dbReference>
<keyword evidence="8" id="KW-1185">Reference proteome</keyword>
<dbReference type="GO" id="GO:0000221">
    <property type="term" value="C:vacuolar proton-transporting V-type ATPase, V1 domain"/>
    <property type="evidence" value="ECO:0007669"/>
    <property type="project" value="TreeGrafter"/>
</dbReference>
<comment type="caution">
    <text evidence="7">The sequence shown here is derived from an EMBL/GenBank/DDBJ whole genome shotgun (WGS) entry which is preliminary data.</text>
</comment>
<keyword evidence="4 5" id="KW-0406">Ion transport</keyword>
<evidence type="ECO:0000256" key="4">
    <source>
        <dbReference type="ARBA" id="ARBA00023065"/>
    </source>
</evidence>
<keyword evidence="3 5" id="KW-0375">Hydrogen ion transport</keyword>
<dbReference type="PANTHER" id="PTHR12713:SF11">
    <property type="entry name" value="V-TYPE PROTON ATPASE SUBUNIT G"/>
    <property type="match status" value="1"/>
</dbReference>
<evidence type="ECO:0000256" key="6">
    <source>
        <dbReference type="SAM" id="Coils"/>
    </source>
</evidence>
<sequence length="108" mass="12547">MATRTDGIQLLLQAEKNAAEKLNEAKKRKEKRLKEAKKEAQAEIDTEKAAREREYKTLEEKIEAQIELGTQGIIKQQAEHMQVYKEDAIKMLLDMVLDIKPELHKNCR</sequence>
<comment type="similarity">
    <text evidence="1 5">Belongs to the V-ATPase G subunit family.</text>
</comment>
<comment type="function">
    <text evidence="5">Subunit of the V1 complex of vacuolar(H+)-ATPase (V-ATPase), a multisubunit enzyme composed of a peripheral complex (V1) that hydrolyzes ATP and a membrane integral complex (V0) that translocates protons. V-ATPase is responsible for acidifying and maintaining the pH of intracellular compartments and in some cell types, is targeted to the plasma membrane, where it is responsible for acidifying the extracellular environment.</text>
</comment>
<feature type="coiled-coil region" evidence="6">
    <location>
        <begin position="8"/>
        <end position="68"/>
    </location>
</feature>
<evidence type="ECO:0000256" key="1">
    <source>
        <dbReference type="ARBA" id="ARBA00010066"/>
    </source>
</evidence>
<dbReference type="PANTHER" id="PTHR12713">
    <property type="entry name" value="VACUOLAR ATP SYNTHASE SUBUNIT G"/>
    <property type="match status" value="1"/>
</dbReference>
<evidence type="ECO:0000313" key="7">
    <source>
        <dbReference type="EMBL" id="VEL42312.1"/>
    </source>
</evidence>
<dbReference type="GO" id="GO:0098793">
    <property type="term" value="C:presynapse"/>
    <property type="evidence" value="ECO:0007669"/>
    <property type="project" value="GOC"/>
</dbReference>
<keyword evidence="2 5" id="KW-0813">Transport</keyword>
<accession>A0A448XQF0</accession>
<evidence type="ECO:0000256" key="2">
    <source>
        <dbReference type="ARBA" id="ARBA00022448"/>
    </source>
</evidence>
<name>A0A448XQF0_9PLAT</name>
<dbReference type="GO" id="GO:0016887">
    <property type="term" value="F:ATP hydrolysis activity"/>
    <property type="evidence" value="ECO:0007669"/>
    <property type="project" value="TreeGrafter"/>
</dbReference>
<dbReference type="AlphaFoldDB" id="A0A448XQF0"/>
<dbReference type="Pfam" id="PF03179">
    <property type="entry name" value="V-ATPase_G"/>
    <property type="match status" value="1"/>
</dbReference>
<dbReference type="Gene3D" id="1.20.5.2950">
    <property type="match status" value="1"/>
</dbReference>
<evidence type="ECO:0000313" key="8">
    <source>
        <dbReference type="Proteomes" id="UP000784294"/>
    </source>
</evidence>
<dbReference type="InterPro" id="IPR005124">
    <property type="entry name" value="V-ATPase_G"/>
</dbReference>
<proteinExistence type="inferred from homology"/>